<proteinExistence type="predicted"/>
<feature type="transmembrane region" description="Helical" evidence="2">
    <location>
        <begin position="56"/>
        <end position="78"/>
    </location>
</feature>
<keyword evidence="2" id="KW-0472">Membrane</keyword>
<evidence type="ECO:0000256" key="2">
    <source>
        <dbReference type="SAM" id="Phobius"/>
    </source>
</evidence>
<dbReference type="EMBL" id="JARRAG010000002">
    <property type="protein sequence ID" value="MDG3004904.1"/>
    <property type="molecule type" value="Genomic_DNA"/>
</dbReference>
<feature type="transmembrane region" description="Helical" evidence="2">
    <location>
        <begin position="20"/>
        <end position="36"/>
    </location>
</feature>
<gene>
    <name evidence="3" type="ORF">PZE19_14045</name>
</gene>
<dbReference type="Proteomes" id="UP001216907">
    <property type="component" value="Unassembled WGS sequence"/>
</dbReference>
<sequence>MDPETREAEARLWSARLFRLWLGVMGIQAVRLLAFGREPQAVIAAHAWTWGFERGLALAVAAAVVGLLVCGAALVRLAQGDARRALLASSGLVACFTLGDRLKGVSIPSPWDVVVPVLGTLLMVSLTIAFIGYMARAVGRQTQADVDARLGIRRPKPTPAASHTPLPNSQACERPV</sequence>
<feature type="compositionally biased region" description="Polar residues" evidence="1">
    <location>
        <begin position="165"/>
        <end position="176"/>
    </location>
</feature>
<feature type="transmembrane region" description="Helical" evidence="2">
    <location>
        <begin position="114"/>
        <end position="135"/>
    </location>
</feature>
<name>A0ABT6FBH6_9BACT</name>
<dbReference type="RefSeq" id="WP_277861255.1">
    <property type="nucleotide sequence ID" value="NZ_JARRAG010000002.1"/>
</dbReference>
<evidence type="ECO:0000313" key="4">
    <source>
        <dbReference type="Proteomes" id="UP001216907"/>
    </source>
</evidence>
<evidence type="ECO:0000256" key="1">
    <source>
        <dbReference type="SAM" id="MobiDB-lite"/>
    </source>
</evidence>
<keyword evidence="4" id="KW-1185">Reference proteome</keyword>
<organism evidence="3 4">
    <name type="scientific">Paludisphaera mucosa</name>
    <dbReference type="NCBI Taxonomy" id="3030827"/>
    <lineage>
        <taxon>Bacteria</taxon>
        <taxon>Pseudomonadati</taxon>
        <taxon>Planctomycetota</taxon>
        <taxon>Planctomycetia</taxon>
        <taxon>Isosphaerales</taxon>
        <taxon>Isosphaeraceae</taxon>
        <taxon>Paludisphaera</taxon>
    </lineage>
</organism>
<keyword evidence="2" id="KW-1133">Transmembrane helix</keyword>
<reference evidence="3 4" key="1">
    <citation type="submission" date="2023-03" db="EMBL/GenBank/DDBJ databases">
        <title>Paludisphaera mucosa sp. nov. a novel planctomycete from northern fen.</title>
        <authorList>
            <person name="Ivanova A."/>
        </authorList>
    </citation>
    <scope>NUCLEOTIDE SEQUENCE [LARGE SCALE GENOMIC DNA]</scope>
    <source>
        <strain evidence="3 4">Pla2</strain>
    </source>
</reference>
<accession>A0ABT6FBH6</accession>
<feature type="region of interest" description="Disordered" evidence="1">
    <location>
        <begin position="153"/>
        <end position="176"/>
    </location>
</feature>
<protein>
    <submittedName>
        <fullName evidence="3">Uncharacterized protein</fullName>
    </submittedName>
</protein>
<keyword evidence="2" id="KW-0812">Transmembrane</keyword>
<comment type="caution">
    <text evidence="3">The sequence shown here is derived from an EMBL/GenBank/DDBJ whole genome shotgun (WGS) entry which is preliminary data.</text>
</comment>
<evidence type="ECO:0000313" key="3">
    <source>
        <dbReference type="EMBL" id="MDG3004904.1"/>
    </source>
</evidence>